<organism evidence="2 3">
    <name type="scientific">Thermanaerosceptrum fracticalcis</name>
    <dbReference type="NCBI Taxonomy" id="1712410"/>
    <lineage>
        <taxon>Bacteria</taxon>
        <taxon>Bacillati</taxon>
        <taxon>Bacillota</taxon>
        <taxon>Clostridia</taxon>
        <taxon>Eubacteriales</taxon>
        <taxon>Peptococcaceae</taxon>
        <taxon>Thermanaerosceptrum</taxon>
    </lineage>
</organism>
<dbReference type="PRINTS" id="PR01590">
    <property type="entry name" value="HTHFIS"/>
</dbReference>
<sequence length="122" mass="13465">MGASGSGDCQSNHGYFYELFLARKCPGIGEHSGTGPELYGRAGSPALPLALAYQKATGENRQQDNAFNLKLVVEEIEKQVIQRALERTNGNRIQAAKLLGISRANIYQKMEKYKLLSHDHCL</sequence>
<dbReference type="EMBL" id="CP045798">
    <property type="protein sequence ID" value="QNB47645.1"/>
    <property type="molecule type" value="Genomic_DNA"/>
</dbReference>
<gene>
    <name evidence="2" type="ORF">BR63_16010</name>
</gene>
<evidence type="ECO:0000259" key="1">
    <source>
        <dbReference type="Pfam" id="PF02954"/>
    </source>
</evidence>
<dbReference type="SUPFAM" id="SSF46689">
    <property type="entry name" value="Homeodomain-like"/>
    <property type="match status" value="1"/>
</dbReference>
<dbReference type="Pfam" id="PF02954">
    <property type="entry name" value="HTH_8"/>
    <property type="match status" value="1"/>
</dbReference>
<dbReference type="Proteomes" id="UP000515847">
    <property type="component" value="Chromosome"/>
</dbReference>
<dbReference type="KEGG" id="tfr:BR63_16010"/>
<dbReference type="InterPro" id="IPR009057">
    <property type="entry name" value="Homeodomain-like_sf"/>
</dbReference>
<evidence type="ECO:0000313" key="3">
    <source>
        <dbReference type="Proteomes" id="UP000515847"/>
    </source>
</evidence>
<protein>
    <recommendedName>
        <fullName evidence="1">DNA binding HTH domain-containing protein</fullName>
    </recommendedName>
</protein>
<dbReference type="InterPro" id="IPR002197">
    <property type="entry name" value="HTH_Fis"/>
</dbReference>
<evidence type="ECO:0000313" key="2">
    <source>
        <dbReference type="EMBL" id="QNB47645.1"/>
    </source>
</evidence>
<dbReference type="Gene3D" id="1.10.10.60">
    <property type="entry name" value="Homeodomain-like"/>
    <property type="match status" value="1"/>
</dbReference>
<proteinExistence type="predicted"/>
<keyword evidence="3" id="KW-1185">Reference proteome</keyword>
<name>A0A7G6E6E1_THEFR</name>
<accession>A0A7G6E6E1</accession>
<feature type="domain" description="DNA binding HTH" evidence="1">
    <location>
        <begin position="73"/>
        <end position="113"/>
    </location>
</feature>
<dbReference type="AlphaFoldDB" id="A0A7G6E6E1"/>
<dbReference type="GO" id="GO:0043565">
    <property type="term" value="F:sequence-specific DNA binding"/>
    <property type="evidence" value="ECO:0007669"/>
    <property type="project" value="InterPro"/>
</dbReference>
<reference evidence="2 3" key="1">
    <citation type="journal article" date="2019" name="Front. Microbiol.">
        <title>Thermoanaerosceptrum fracticalcis gen. nov. sp. nov., a Novel Fumarate-Fermenting Microorganism From a Deep Fractured Carbonate Aquifer of the US Great Basin.</title>
        <authorList>
            <person name="Hamilton-Brehm S.D."/>
            <person name="Stewart L.E."/>
            <person name="Zavarin M."/>
            <person name="Caldwell M."/>
            <person name="Lawson P.A."/>
            <person name="Onstott T.C."/>
            <person name="Grzymski J."/>
            <person name="Neveux I."/>
            <person name="Lollar B.S."/>
            <person name="Russell C.E."/>
            <person name="Moser D.P."/>
        </authorList>
    </citation>
    <scope>NUCLEOTIDE SEQUENCE [LARGE SCALE GENOMIC DNA]</scope>
    <source>
        <strain evidence="2 3">DRI-13</strain>
    </source>
</reference>